<comment type="subcellular location">
    <subcellularLocation>
        <location evidence="5">Plastid</location>
        <location evidence="5">Chloroplast</location>
    </subcellularLocation>
</comment>
<dbReference type="HAMAP" id="MF_00340">
    <property type="entry name" value="Ribosomal_bL32"/>
    <property type="match status" value="1"/>
</dbReference>
<evidence type="ECO:0000313" key="6">
    <source>
        <dbReference type="EMBL" id="ABO70733.1"/>
    </source>
</evidence>
<dbReference type="AlphaFoldDB" id="A6MVR9"/>
<dbReference type="GO" id="GO:0009507">
    <property type="term" value="C:chloroplast"/>
    <property type="evidence" value="ECO:0007669"/>
    <property type="project" value="UniProtKB-SubCell"/>
</dbReference>
<dbReference type="InterPro" id="IPR044958">
    <property type="entry name" value="Ribosomal_bL32_plant/cyanobact"/>
</dbReference>
<reference evidence="6" key="1">
    <citation type="journal article" date="2007" name="Mol. Biol. Evol.">
        <title>Plastid genome sequence of the cryptophyte alga Rhodomonas salina CCMP1319: lateral transfer of putative DNA replication machinery and a test of chromist plastid phylogeny.</title>
        <authorList>
            <person name="Khan H."/>
            <person name="Parks N."/>
            <person name="Kozera C."/>
            <person name="Curtis B.A."/>
            <person name="Parsons B."/>
            <person name="Bowman S."/>
            <person name="Archibald J.M."/>
        </authorList>
    </citation>
    <scope>NUCLEOTIDE SEQUENCE [LARGE SCALE GENOMIC DNA]</scope>
    <source>
        <strain evidence="6">CCMP1319</strain>
    </source>
</reference>
<evidence type="ECO:0000256" key="5">
    <source>
        <dbReference type="HAMAP-Rule" id="MF_00340"/>
    </source>
</evidence>
<dbReference type="InterPro" id="IPR011332">
    <property type="entry name" value="Ribosomal_zn-bd"/>
</dbReference>
<organism evidence="6">
    <name type="scientific">Rhodomonas salina</name>
    <name type="common">Pyrenomonas salina</name>
    <dbReference type="NCBI Taxonomy" id="3034"/>
    <lineage>
        <taxon>Eukaryota</taxon>
        <taxon>Cryptophyceae</taxon>
        <taxon>Pyrenomonadales</taxon>
        <taxon>Pyrenomonadaceae</taxon>
        <taxon>Rhodomonas</taxon>
    </lineage>
</organism>
<dbReference type="Pfam" id="PF01783">
    <property type="entry name" value="Ribosomal_L32p"/>
    <property type="match status" value="1"/>
</dbReference>
<name>A6MVR9_RHDSA</name>
<comment type="similarity">
    <text evidence="1 5">Belongs to the bacterial ribosomal protein bL32 family.</text>
</comment>
<geneLocation type="chloroplast" evidence="6"/>
<dbReference type="RefSeq" id="YP_001293498.1">
    <property type="nucleotide sequence ID" value="NC_009573.1"/>
</dbReference>
<dbReference type="NCBIfam" id="TIGR01031">
    <property type="entry name" value="rpmF_bact"/>
    <property type="match status" value="1"/>
</dbReference>
<dbReference type="GeneID" id="5228683"/>
<accession>A6MVR9</accession>
<evidence type="ECO:0000256" key="2">
    <source>
        <dbReference type="ARBA" id="ARBA00022980"/>
    </source>
</evidence>
<dbReference type="SUPFAM" id="SSF57829">
    <property type="entry name" value="Zn-binding ribosomal proteins"/>
    <property type="match status" value="1"/>
</dbReference>
<evidence type="ECO:0000256" key="4">
    <source>
        <dbReference type="ARBA" id="ARBA00035280"/>
    </source>
</evidence>
<keyword evidence="2 5" id="KW-0689">Ribosomal protein</keyword>
<dbReference type="GO" id="GO:0003735">
    <property type="term" value="F:structural constituent of ribosome"/>
    <property type="evidence" value="ECO:0007669"/>
    <property type="project" value="InterPro"/>
</dbReference>
<proteinExistence type="inferred from homology"/>
<dbReference type="GO" id="GO:0015934">
    <property type="term" value="C:large ribosomal subunit"/>
    <property type="evidence" value="ECO:0007669"/>
    <property type="project" value="InterPro"/>
</dbReference>
<gene>
    <name evidence="5 6" type="primary">rpl32</name>
</gene>
<dbReference type="PANTHER" id="PTHR36083:SF1">
    <property type="entry name" value="LARGE RIBOSOMAL SUBUNIT PROTEIN BL32C"/>
    <property type="match status" value="1"/>
</dbReference>
<dbReference type="EMBL" id="EF508371">
    <property type="protein sequence ID" value="ABO70733.1"/>
    <property type="molecule type" value="Genomic_DNA"/>
</dbReference>
<evidence type="ECO:0000256" key="3">
    <source>
        <dbReference type="ARBA" id="ARBA00023274"/>
    </source>
</evidence>
<keyword evidence="6" id="KW-0934">Plastid</keyword>
<keyword evidence="3 5" id="KW-0687">Ribonucleoprotein</keyword>
<evidence type="ECO:0000256" key="1">
    <source>
        <dbReference type="ARBA" id="ARBA00008560"/>
    </source>
</evidence>
<protein>
    <recommendedName>
        <fullName evidence="4 5">Large ribosomal subunit protein bL32c</fullName>
    </recommendedName>
</protein>
<dbReference type="InterPro" id="IPR002677">
    <property type="entry name" value="Ribosomal_bL32"/>
</dbReference>
<sequence length="58" mass="6507">MAVPKKRTSKMKSRSRRSVWMNKSNIQAQRALSLAKSLATNNNTTFVYSSSNSDVAEE</sequence>
<dbReference type="PANTHER" id="PTHR36083">
    <property type="entry name" value="50S RIBOSOMAL PROTEIN L32, CHLOROPLASTIC"/>
    <property type="match status" value="1"/>
</dbReference>
<keyword evidence="6" id="KW-0150">Chloroplast</keyword>
<dbReference type="GO" id="GO:0006412">
    <property type="term" value="P:translation"/>
    <property type="evidence" value="ECO:0007669"/>
    <property type="project" value="UniProtKB-UniRule"/>
</dbReference>